<accession>A0A2U1TEU8</accession>
<comment type="caution">
    <text evidence="7">The sequence shown here is derived from an EMBL/GenBank/DDBJ whole genome shotgun (WGS) entry which is preliminary data.</text>
</comment>
<gene>
    <name evidence="7" type="ORF">DF223_07385</name>
</gene>
<keyword evidence="3" id="KW-0328">Glycosyltransferase</keyword>
<dbReference type="Proteomes" id="UP000244962">
    <property type="component" value="Unassembled WGS sequence"/>
</dbReference>
<dbReference type="KEGG" id="myl:C3E77_03645"/>
<keyword evidence="4 7" id="KW-0808">Transferase</keyword>
<dbReference type="InterPro" id="IPR040492">
    <property type="entry name" value="GlfT2_N"/>
</dbReference>
<dbReference type="PANTHER" id="PTHR43179:SF12">
    <property type="entry name" value="GALACTOFURANOSYLTRANSFERASE GLFT2"/>
    <property type="match status" value="1"/>
</dbReference>
<evidence type="ECO:0000313" key="7">
    <source>
        <dbReference type="EMBL" id="PWC07428.1"/>
    </source>
</evidence>
<name>A0A2U1TEU8_9MICO</name>
<dbReference type="Gene3D" id="3.90.550.60">
    <property type="match status" value="1"/>
</dbReference>
<evidence type="ECO:0000256" key="1">
    <source>
        <dbReference type="ARBA" id="ARBA00004776"/>
    </source>
</evidence>
<dbReference type="Pfam" id="PF13641">
    <property type="entry name" value="Glyco_tranf_2_3"/>
    <property type="match status" value="1"/>
</dbReference>
<reference evidence="8" key="1">
    <citation type="submission" date="2018-04" db="EMBL/GenBank/DDBJ databases">
        <authorList>
            <person name="Liu S."/>
            <person name="Wang Z."/>
            <person name="Li J."/>
        </authorList>
    </citation>
    <scope>NUCLEOTIDE SEQUENCE [LARGE SCALE GENOMIC DNA]</scope>
    <source>
        <strain evidence="8">622</strain>
    </source>
</reference>
<dbReference type="OrthoDB" id="3225550at2"/>
<evidence type="ECO:0000256" key="2">
    <source>
        <dbReference type="ARBA" id="ARBA00006739"/>
    </source>
</evidence>
<dbReference type="GO" id="GO:0016757">
    <property type="term" value="F:glycosyltransferase activity"/>
    <property type="evidence" value="ECO:0007669"/>
    <property type="project" value="UniProtKB-KW"/>
</dbReference>
<dbReference type="InterPro" id="IPR029044">
    <property type="entry name" value="Nucleotide-diphossugar_trans"/>
</dbReference>
<dbReference type="AlphaFoldDB" id="A0A2U1TEU8"/>
<sequence length="661" mass="73906">MSTTMSSEGLLQRVIVPTTHDPDVLPLYLDADNWTSFALYQDADQLNSQRGFLREDTGQATIRLTSVNTLRMVEGGADTTALLDVPRGKEVSFGTYFNAFPASYWARWTSIEGVQLRVETDGPATVIVNRSNARGITQRVESKRVAGRATTTFDLGMAMFGDGGWYWFDIMAESEDCRVLEAGWYASADSPAPRTGTASVGITTFNRADYCTQLLADIGNSPSVDGVLDAVYVVDQGTQKIVEAAGYGEAVAALGDKLHVIEQANLGGSGGFSRSMIETVQAGTSDYVLLLDDDIAIEPEGIRRAVTFANYATDQMIVGGHMFDMYAKSVLHAFAEGIDDRNFMWGPVTPSRHDFTKSNLRQTKWLHRRVDAEYNGWWMSLIPVSVIKELGVSQPFFIKWDDAEYSLRAAEHGIRTVSLPGAAVWHVSWVDKDDSQDWQAFYHARNRLVAALLRSQYPRGGRLPLANLATDVRQLLSMQYFAVSARHEAYANVLKGPRGIHADMPTRQAKVRALAAQFSDGSVIRSKADMPEVDEWDNGLPNYRRNPPPRMVMRATVAKYVLRGLFRPNRHDQETAEMHIAFEDAKWWVVPSFDSVLISNAEGSGAIWHKRDPRLFRKLLLRSIGYSVKFAVRWPRLARSYRAQEKQMVSMTEWKKTLGLS</sequence>
<evidence type="ECO:0000256" key="3">
    <source>
        <dbReference type="ARBA" id="ARBA00022676"/>
    </source>
</evidence>
<dbReference type="SUPFAM" id="SSF53448">
    <property type="entry name" value="Nucleotide-diphospho-sugar transferases"/>
    <property type="match status" value="1"/>
</dbReference>
<dbReference type="Pfam" id="PF17994">
    <property type="entry name" value="Glft2_N"/>
    <property type="match status" value="1"/>
</dbReference>
<dbReference type="PANTHER" id="PTHR43179">
    <property type="entry name" value="RHAMNOSYLTRANSFERASE WBBL"/>
    <property type="match status" value="1"/>
</dbReference>
<evidence type="ECO:0000259" key="5">
    <source>
        <dbReference type="Pfam" id="PF17994"/>
    </source>
</evidence>
<feature type="domain" description="Galactofuranosyltransferase-2 C-terminal" evidence="6">
    <location>
        <begin position="470"/>
        <end position="657"/>
    </location>
</feature>
<evidence type="ECO:0000259" key="6">
    <source>
        <dbReference type="Pfam" id="PF19320"/>
    </source>
</evidence>
<comment type="similarity">
    <text evidence="2">Belongs to the glycosyltransferase 2 family.</text>
</comment>
<organism evidence="7 8">
    <name type="scientific">Mycetocola zhujimingii</name>
    <dbReference type="NCBI Taxonomy" id="2079792"/>
    <lineage>
        <taxon>Bacteria</taxon>
        <taxon>Bacillati</taxon>
        <taxon>Actinomycetota</taxon>
        <taxon>Actinomycetes</taxon>
        <taxon>Micrococcales</taxon>
        <taxon>Microbacteriaceae</taxon>
        <taxon>Mycetocola</taxon>
    </lineage>
</organism>
<dbReference type="RefSeq" id="WP_108390386.1">
    <property type="nucleotide sequence ID" value="NZ_CP026949.1"/>
</dbReference>
<dbReference type="Pfam" id="PF19320">
    <property type="entry name" value="GlfT2_domain3"/>
    <property type="match status" value="1"/>
</dbReference>
<evidence type="ECO:0000313" key="8">
    <source>
        <dbReference type="Proteomes" id="UP000244962"/>
    </source>
</evidence>
<feature type="domain" description="Galactofuranosyltransferase GlfT2 N-terminal" evidence="5">
    <location>
        <begin position="82"/>
        <end position="186"/>
    </location>
</feature>
<protein>
    <submittedName>
        <fullName evidence="7">Glycosyltransferase family 2 protein</fullName>
    </submittedName>
</protein>
<keyword evidence="8" id="KW-1185">Reference proteome</keyword>
<proteinExistence type="inferred from homology"/>
<comment type="pathway">
    <text evidence="1">Cell wall biogenesis; cell wall polysaccharide biosynthesis.</text>
</comment>
<dbReference type="EMBL" id="QEFB01000005">
    <property type="protein sequence ID" value="PWC07428.1"/>
    <property type="molecule type" value="Genomic_DNA"/>
</dbReference>
<evidence type="ECO:0000256" key="4">
    <source>
        <dbReference type="ARBA" id="ARBA00022679"/>
    </source>
</evidence>
<dbReference type="InterPro" id="IPR045699">
    <property type="entry name" value="GlfT2_C"/>
</dbReference>